<feature type="domain" description="PDZ" evidence="2">
    <location>
        <begin position="34"/>
        <end position="87"/>
    </location>
</feature>
<dbReference type="InterPro" id="IPR001478">
    <property type="entry name" value="PDZ"/>
</dbReference>
<dbReference type="InterPro" id="IPR036034">
    <property type="entry name" value="PDZ_sf"/>
</dbReference>
<keyword evidence="1" id="KW-1133">Transmembrane helix</keyword>
<gene>
    <name evidence="3" type="ORF">S06H3_41891</name>
</gene>
<evidence type="ECO:0000313" key="3">
    <source>
        <dbReference type="EMBL" id="GAI34460.1"/>
    </source>
</evidence>
<name>X1P642_9ZZZZ</name>
<dbReference type="EMBL" id="BARV01025862">
    <property type="protein sequence ID" value="GAI34460.1"/>
    <property type="molecule type" value="Genomic_DNA"/>
</dbReference>
<dbReference type="SUPFAM" id="SSF50156">
    <property type="entry name" value="PDZ domain-like"/>
    <property type="match status" value="1"/>
</dbReference>
<dbReference type="AlphaFoldDB" id="X1P642"/>
<proteinExistence type="predicted"/>
<organism evidence="3">
    <name type="scientific">marine sediment metagenome</name>
    <dbReference type="NCBI Taxonomy" id="412755"/>
    <lineage>
        <taxon>unclassified sequences</taxon>
        <taxon>metagenomes</taxon>
        <taxon>ecological metagenomes</taxon>
    </lineage>
</organism>
<comment type="caution">
    <text evidence="3">The sequence shown here is derived from an EMBL/GenBank/DDBJ whole genome shotgun (WGS) entry which is preliminary data.</text>
</comment>
<keyword evidence="1" id="KW-0472">Membrane</keyword>
<dbReference type="PROSITE" id="PS50106">
    <property type="entry name" value="PDZ"/>
    <property type="match status" value="1"/>
</dbReference>
<sequence length="87" mass="9785">MNYSNNIFHRLFKEHDRFRMVVFLLFAFCILAVSLTFFASSMGKPYIGITLSMNDQGWTVESVAPNGLARQAGIREGNKPIEVNGQA</sequence>
<dbReference type="Gene3D" id="2.30.42.10">
    <property type="match status" value="1"/>
</dbReference>
<protein>
    <recommendedName>
        <fullName evidence="2">PDZ domain-containing protein</fullName>
    </recommendedName>
</protein>
<accession>X1P642</accession>
<evidence type="ECO:0000259" key="2">
    <source>
        <dbReference type="PROSITE" id="PS50106"/>
    </source>
</evidence>
<feature type="transmembrane region" description="Helical" evidence="1">
    <location>
        <begin position="20"/>
        <end position="39"/>
    </location>
</feature>
<evidence type="ECO:0000256" key="1">
    <source>
        <dbReference type="SAM" id="Phobius"/>
    </source>
</evidence>
<feature type="non-terminal residue" evidence="3">
    <location>
        <position position="87"/>
    </location>
</feature>
<keyword evidence="1" id="KW-0812">Transmembrane</keyword>
<dbReference type="Pfam" id="PF00595">
    <property type="entry name" value="PDZ"/>
    <property type="match status" value="1"/>
</dbReference>
<reference evidence="3" key="1">
    <citation type="journal article" date="2014" name="Front. Microbiol.">
        <title>High frequency of phylogenetically diverse reductive dehalogenase-homologous genes in deep subseafloor sedimentary metagenomes.</title>
        <authorList>
            <person name="Kawai M."/>
            <person name="Futagami T."/>
            <person name="Toyoda A."/>
            <person name="Takaki Y."/>
            <person name="Nishi S."/>
            <person name="Hori S."/>
            <person name="Arai W."/>
            <person name="Tsubouchi T."/>
            <person name="Morono Y."/>
            <person name="Uchiyama I."/>
            <person name="Ito T."/>
            <person name="Fujiyama A."/>
            <person name="Inagaki F."/>
            <person name="Takami H."/>
        </authorList>
    </citation>
    <scope>NUCLEOTIDE SEQUENCE</scope>
    <source>
        <strain evidence="3">Expedition CK06-06</strain>
    </source>
</reference>